<dbReference type="EMBL" id="JARAKH010000043">
    <property type="protein sequence ID" value="KAK8379421.1"/>
    <property type="molecule type" value="Genomic_DNA"/>
</dbReference>
<dbReference type="Pfam" id="PF19030">
    <property type="entry name" value="TSP1_ADAMTS"/>
    <property type="match status" value="2"/>
</dbReference>
<dbReference type="AlphaFoldDB" id="A0AAW0SWG1"/>
<feature type="region of interest" description="Disordered" evidence="1">
    <location>
        <begin position="104"/>
        <end position="124"/>
    </location>
</feature>
<dbReference type="Proteomes" id="UP001487740">
    <property type="component" value="Unassembled WGS sequence"/>
</dbReference>
<dbReference type="Gene3D" id="2.20.100.10">
    <property type="entry name" value="Thrombospondin type-1 (TSP1) repeat"/>
    <property type="match status" value="2"/>
</dbReference>
<dbReference type="PROSITE" id="PS50092">
    <property type="entry name" value="TSP1"/>
    <property type="match status" value="1"/>
</dbReference>
<dbReference type="InterPro" id="IPR036383">
    <property type="entry name" value="TSP1_rpt_sf"/>
</dbReference>
<comment type="caution">
    <text evidence="2">The sequence shown here is derived from an EMBL/GenBank/DDBJ whole genome shotgun (WGS) entry which is preliminary data.</text>
</comment>
<protein>
    <submittedName>
        <fullName evidence="2">Uncharacterized protein</fullName>
    </submittedName>
</protein>
<gene>
    <name evidence="2" type="ORF">O3P69_019377</name>
</gene>
<evidence type="ECO:0000313" key="2">
    <source>
        <dbReference type="EMBL" id="KAK8379421.1"/>
    </source>
</evidence>
<reference evidence="2 3" key="1">
    <citation type="submission" date="2023-03" db="EMBL/GenBank/DDBJ databases">
        <title>High-quality genome of Scylla paramamosain provides insights in environmental adaptation.</title>
        <authorList>
            <person name="Zhang L."/>
        </authorList>
    </citation>
    <scope>NUCLEOTIDE SEQUENCE [LARGE SCALE GENOMIC DNA]</scope>
    <source>
        <strain evidence="2">LZ_2023a</strain>
        <tissue evidence="2">Muscle</tissue>
    </source>
</reference>
<name>A0AAW0SWG1_SCYPA</name>
<organism evidence="2 3">
    <name type="scientific">Scylla paramamosain</name>
    <name type="common">Mud crab</name>
    <dbReference type="NCBI Taxonomy" id="85552"/>
    <lineage>
        <taxon>Eukaryota</taxon>
        <taxon>Metazoa</taxon>
        <taxon>Ecdysozoa</taxon>
        <taxon>Arthropoda</taxon>
        <taxon>Crustacea</taxon>
        <taxon>Multicrustacea</taxon>
        <taxon>Malacostraca</taxon>
        <taxon>Eumalacostraca</taxon>
        <taxon>Eucarida</taxon>
        <taxon>Decapoda</taxon>
        <taxon>Pleocyemata</taxon>
        <taxon>Brachyura</taxon>
        <taxon>Eubrachyura</taxon>
        <taxon>Portunoidea</taxon>
        <taxon>Portunidae</taxon>
        <taxon>Portuninae</taxon>
        <taxon>Scylla</taxon>
    </lineage>
</organism>
<sequence length="124" mass="13890">MTKTMCSEVCGPGRETREVTCHAVNNLGWVDPLPSPHSSCPAKTKPRAQRRCKLGDCGAPYLWRTKPWKSCQAVCGRRGRQRRTVLCVTRAGVRVARHLCPREDRPRRKQRCMGAPVGSPLAPR</sequence>
<dbReference type="InterPro" id="IPR000884">
    <property type="entry name" value="TSP1_rpt"/>
</dbReference>
<dbReference type="SUPFAM" id="SSF82895">
    <property type="entry name" value="TSP-1 type 1 repeat"/>
    <property type="match status" value="1"/>
</dbReference>
<evidence type="ECO:0000313" key="3">
    <source>
        <dbReference type="Proteomes" id="UP001487740"/>
    </source>
</evidence>
<keyword evidence="3" id="KW-1185">Reference proteome</keyword>
<accession>A0AAW0SWG1</accession>
<evidence type="ECO:0000256" key="1">
    <source>
        <dbReference type="SAM" id="MobiDB-lite"/>
    </source>
</evidence>
<proteinExistence type="predicted"/>